<evidence type="ECO:0000256" key="2">
    <source>
        <dbReference type="ARBA" id="ARBA00022729"/>
    </source>
</evidence>
<name>A0ABU1VBC1_9BURK</name>
<proteinExistence type="inferred from homology"/>
<keyword evidence="6" id="KW-1185">Reference proteome</keyword>
<evidence type="ECO:0000259" key="4">
    <source>
        <dbReference type="Pfam" id="PF13458"/>
    </source>
</evidence>
<evidence type="ECO:0000313" key="5">
    <source>
        <dbReference type="EMBL" id="MDR7094764.1"/>
    </source>
</evidence>
<comment type="caution">
    <text evidence="5">The sequence shown here is derived from an EMBL/GenBank/DDBJ whole genome shotgun (WGS) entry which is preliminary data.</text>
</comment>
<evidence type="ECO:0000256" key="1">
    <source>
        <dbReference type="ARBA" id="ARBA00010062"/>
    </source>
</evidence>
<organism evidence="5 6">
    <name type="scientific">Hydrogenophaga laconesensis</name>
    <dbReference type="NCBI Taxonomy" id="1805971"/>
    <lineage>
        <taxon>Bacteria</taxon>
        <taxon>Pseudomonadati</taxon>
        <taxon>Pseudomonadota</taxon>
        <taxon>Betaproteobacteria</taxon>
        <taxon>Burkholderiales</taxon>
        <taxon>Comamonadaceae</taxon>
        <taxon>Hydrogenophaga</taxon>
    </lineage>
</organism>
<gene>
    <name evidence="5" type="ORF">J2X09_002507</name>
</gene>
<accession>A0ABU1VBC1</accession>
<dbReference type="InterPro" id="IPR028082">
    <property type="entry name" value="Peripla_BP_I"/>
</dbReference>
<dbReference type="Gene3D" id="3.40.50.2300">
    <property type="match status" value="2"/>
</dbReference>
<dbReference type="PANTHER" id="PTHR30483">
    <property type="entry name" value="LEUCINE-SPECIFIC-BINDING PROTEIN"/>
    <property type="match status" value="1"/>
</dbReference>
<dbReference type="RefSeq" id="WP_204733771.1">
    <property type="nucleotide sequence ID" value="NZ_JAVDWE010000006.1"/>
</dbReference>
<dbReference type="SUPFAM" id="SSF53822">
    <property type="entry name" value="Periplasmic binding protein-like I"/>
    <property type="match status" value="1"/>
</dbReference>
<dbReference type="PANTHER" id="PTHR30483:SF38">
    <property type="entry name" value="BLR7848 PROTEIN"/>
    <property type="match status" value="1"/>
</dbReference>
<protein>
    <submittedName>
        <fullName evidence="5">Branched-chain amino acid transport system substrate-binding protein</fullName>
    </submittedName>
</protein>
<evidence type="ECO:0000256" key="3">
    <source>
        <dbReference type="SAM" id="SignalP"/>
    </source>
</evidence>
<sequence>MRTLRSWAVRTATLAGLLVSAALPSTAQTVYQVPAMSDFSGPFSSIMPMMAGGREAVATWWNTEVGAKMGVKVELKSYDTRYDAAQTASLWPGVLATKPLVGLSAGGPDTAALQQRLPTDKVVMISGSAANGSGWRPNQWVLTPRPTFVHEIAGFIEWYQKTKTPGRPLKAAMFTTEASPSFADMAKGVAAYAKAKPNVVNLVEMVFVDVQPTDVTLQLRRVLNAGAEVILVPTNIQQAVAVKRAMQALGKNVPIVHGLQNSPGMLQKLVGSMAAMEGDYEMHGGVITSDEENDAKKFYDMLVAKHGMKVPWHAITSLGMTQTLLALRAVEVAAKKHGPDKLTGEHIHSAMLETTFPAKDFFGLTGGDLDFSVEAPFPTKDPRINIGQVVGGKLVTVAKGVPVPQLAKW</sequence>
<keyword evidence="2 3" id="KW-0732">Signal</keyword>
<dbReference type="EMBL" id="JAVDWE010000006">
    <property type="protein sequence ID" value="MDR7094764.1"/>
    <property type="molecule type" value="Genomic_DNA"/>
</dbReference>
<feature type="domain" description="Leucine-binding protein" evidence="4">
    <location>
        <begin position="32"/>
        <end position="363"/>
    </location>
</feature>
<reference evidence="5 6" key="1">
    <citation type="submission" date="2023-07" db="EMBL/GenBank/DDBJ databases">
        <title>Sorghum-associated microbial communities from plants grown in Nebraska, USA.</title>
        <authorList>
            <person name="Schachtman D."/>
        </authorList>
    </citation>
    <scope>NUCLEOTIDE SEQUENCE [LARGE SCALE GENOMIC DNA]</scope>
    <source>
        <strain evidence="5 6">BE240</strain>
    </source>
</reference>
<dbReference type="InterPro" id="IPR028081">
    <property type="entry name" value="Leu-bd"/>
</dbReference>
<comment type="similarity">
    <text evidence="1">Belongs to the leucine-binding protein family.</text>
</comment>
<feature type="signal peptide" evidence="3">
    <location>
        <begin position="1"/>
        <end position="27"/>
    </location>
</feature>
<dbReference type="Pfam" id="PF13458">
    <property type="entry name" value="Peripla_BP_6"/>
    <property type="match status" value="1"/>
</dbReference>
<feature type="chain" id="PRO_5046667315" evidence="3">
    <location>
        <begin position="28"/>
        <end position="409"/>
    </location>
</feature>
<dbReference type="Proteomes" id="UP001265550">
    <property type="component" value="Unassembled WGS sequence"/>
</dbReference>
<dbReference type="InterPro" id="IPR051010">
    <property type="entry name" value="BCAA_transport"/>
</dbReference>
<evidence type="ECO:0000313" key="6">
    <source>
        <dbReference type="Proteomes" id="UP001265550"/>
    </source>
</evidence>